<evidence type="ECO:0000256" key="1">
    <source>
        <dbReference type="SAM" id="MobiDB-lite"/>
    </source>
</evidence>
<dbReference type="Pfam" id="PF13966">
    <property type="entry name" value="zf-RVT"/>
    <property type="match status" value="1"/>
</dbReference>
<dbReference type="Pfam" id="PF14111">
    <property type="entry name" value="DUF4283"/>
    <property type="match status" value="1"/>
</dbReference>
<name>A0AAV5K4S2_9ROSI</name>
<dbReference type="InterPro" id="IPR043502">
    <property type="entry name" value="DNA/RNA_pol_sf"/>
</dbReference>
<dbReference type="Proteomes" id="UP001054252">
    <property type="component" value="Unassembled WGS sequence"/>
</dbReference>
<dbReference type="Pfam" id="PF00078">
    <property type="entry name" value="RVT_1"/>
    <property type="match status" value="1"/>
</dbReference>
<keyword evidence="4" id="KW-1185">Reference proteome</keyword>
<dbReference type="PROSITE" id="PS50878">
    <property type="entry name" value="RT_POL"/>
    <property type="match status" value="1"/>
</dbReference>
<dbReference type="CDD" id="cd01650">
    <property type="entry name" value="RT_nLTR_like"/>
    <property type="match status" value="1"/>
</dbReference>
<dbReference type="SUPFAM" id="SSF56219">
    <property type="entry name" value="DNase I-like"/>
    <property type="match status" value="1"/>
</dbReference>
<protein>
    <recommendedName>
        <fullName evidence="2">Reverse transcriptase domain-containing protein</fullName>
    </recommendedName>
</protein>
<dbReference type="SUPFAM" id="SSF56672">
    <property type="entry name" value="DNA/RNA polymerases"/>
    <property type="match status" value="1"/>
</dbReference>
<sequence>MAESSVSELALGERLALTVDEDVGLSLDDGDDTQQCGGGDQWCLVGIVLTRKRYHMESMERTLVDVWRPVKGMHMRILGNNLFAFYFCHPVDMQRVLAEGPWRFDNHIMVLQEAQGGRQGNIWGSKYIRVRVGIDARRPLRRGVKLTLKGRPLWVSFRYERLLNFSYCYGMLDHVERDCEVGLELESMGMVEWPYNDELRPIPWRIRQGRGANSGGWLRDASCNPVAEVGRRRRQGLNMEKESNAHGQRRDLRKGTIDSLVQSSAQKFGDNGGGVDDGKRMIEVNAEINRRELCGLKEVDMVRPITGKDQSCVDIVEGVGPKNALGMVQGPNNTLIVDNIGGQGSEMDIAFVLSSGPSNTPFKRRARKKEARERKSSSSQLKHIVSRVKRKDEQEVVVRNEVEGGEKRGLGNPRAVRNLIELVRWKKPIVVFLSETRLDKRRMEGVRRQLGFKNCFTIDRVGTGGGLAMLWQDGVILSLLSYSQNHIDMEVLGWREQRWRFTGFYGHPERSNRRRSWALLRELATKSSLPWVIGGDFNDILDQEEKRGGKPQPEWLLSGFQEAVVDCELTEVWMIGFPYTWTRGGVEEKLDRILASKEWQASFPQAMVRSLPLLGSDHSPLLMNFMGKRKDYGRKQARRFRIKRCEDRVQAIRQLPRTEERLQEEKEVLREVEEWLSREEEIATSYFNDLFSSSHSINIEQVMRCIERQGTSEDNRYLLKEFKAEEVIEAIFQMHSLKAPGPYGMSPGFFQHFWPVVGKGVIEACLEFLNNGNSLPKELNITHIIMIPKVGEPKVIGDLRPISLCNVIYRIIAKVLANRLKQVLSRVISVEQSAFLPGRWIIDNLLVAFEALHYMNSRWEQQRGWQAIKLDMSNAYDRVEWRYLEVVMVAMGFDERWTGLIMQCVSTVEYEILLNGKQACRIVPTRGLCQGDPLSPYLFILCAEGLTGMIKDAENKRLLHGIRVCRQAPTISYLLFADDSLFFLRAIVKEAEVVQQILKGYREASGQVVNFHKSSILFSRNVQQRVHNQISQLLAVQEVEHHGCYLGLPTHIGRSKVDAFAGLKGKFGRGLRSALESIMGRYWWGGGKDNHKIHWVEWRRLMRPKREGGLGFRSLHEFDMAMLAKQGWRLMREPNSLAGRVLKVKYFRRTDFLHSREAYSASLTWKGIWEARYILQAGCRRRIGNGRSTRVWEYPWLLGSSCFNIVTPRPDGCEVEWVLELIDDVMHSWRRQLVYQLFSEYETDLQQPSFSTGEFRGQTLWRLELLERIKVFLWSAYKDILPTKENLRKRWVDIDNYCLVCGEMTETGVHVLKDCQFARAVWLGSQLNLRVADLQVDSFAEFFDTVALAVDQSKLELFGLVCWSLWNNRNDILWESKRQQPQQVCEMAVRFLQEYAKAVKHKCGTRGGPRRGEIKWEPPDESHFKVNVDGVVFQHSKEFGVRAVVRDCNGEVIAAMSSDDKGLSESRRWRPMACVEHCSGQTNWD</sequence>
<dbReference type="Gene3D" id="3.60.10.10">
    <property type="entry name" value="Endonuclease/exonuclease/phosphatase"/>
    <property type="match status" value="1"/>
</dbReference>
<organism evidence="3 4">
    <name type="scientific">Rubroshorea leprosula</name>
    <dbReference type="NCBI Taxonomy" id="152421"/>
    <lineage>
        <taxon>Eukaryota</taxon>
        <taxon>Viridiplantae</taxon>
        <taxon>Streptophyta</taxon>
        <taxon>Embryophyta</taxon>
        <taxon>Tracheophyta</taxon>
        <taxon>Spermatophyta</taxon>
        <taxon>Magnoliopsida</taxon>
        <taxon>eudicotyledons</taxon>
        <taxon>Gunneridae</taxon>
        <taxon>Pentapetalae</taxon>
        <taxon>rosids</taxon>
        <taxon>malvids</taxon>
        <taxon>Malvales</taxon>
        <taxon>Dipterocarpaceae</taxon>
        <taxon>Rubroshorea</taxon>
    </lineage>
</organism>
<dbReference type="InterPro" id="IPR026960">
    <property type="entry name" value="RVT-Znf"/>
</dbReference>
<dbReference type="PANTHER" id="PTHR46890">
    <property type="entry name" value="NON-LTR RETROLELEMENT REVERSE TRANSCRIPTASE-LIKE PROTEIN-RELATED"/>
    <property type="match status" value="1"/>
</dbReference>
<dbReference type="PANTHER" id="PTHR46890:SF48">
    <property type="entry name" value="RNA-DIRECTED DNA POLYMERASE"/>
    <property type="match status" value="1"/>
</dbReference>
<proteinExistence type="predicted"/>
<dbReference type="InterPro" id="IPR000477">
    <property type="entry name" value="RT_dom"/>
</dbReference>
<dbReference type="InterPro" id="IPR005135">
    <property type="entry name" value="Endo/exonuclease/phosphatase"/>
</dbReference>
<evidence type="ECO:0000313" key="4">
    <source>
        <dbReference type="Proteomes" id="UP001054252"/>
    </source>
</evidence>
<dbReference type="Pfam" id="PF03372">
    <property type="entry name" value="Exo_endo_phos"/>
    <property type="match status" value="1"/>
</dbReference>
<dbReference type="InterPro" id="IPR052343">
    <property type="entry name" value="Retrotransposon-Effector_Assoc"/>
</dbReference>
<comment type="caution">
    <text evidence="3">The sequence shown here is derived from an EMBL/GenBank/DDBJ whole genome shotgun (WGS) entry which is preliminary data.</text>
</comment>
<feature type="region of interest" description="Disordered" evidence="1">
    <location>
        <begin position="358"/>
        <end position="388"/>
    </location>
</feature>
<evidence type="ECO:0000259" key="2">
    <source>
        <dbReference type="PROSITE" id="PS50878"/>
    </source>
</evidence>
<gene>
    <name evidence="3" type="ORF">SLEP1_g29706</name>
</gene>
<dbReference type="InterPro" id="IPR025558">
    <property type="entry name" value="DUF4283"/>
</dbReference>
<feature type="domain" description="Reverse transcriptase" evidence="2">
    <location>
        <begin position="768"/>
        <end position="1050"/>
    </location>
</feature>
<reference evidence="3 4" key="1">
    <citation type="journal article" date="2021" name="Commun. Biol.">
        <title>The genome of Shorea leprosula (Dipterocarpaceae) highlights the ecological relevance of drought in aseasonal tropical rainforests.</title>
        <authorList>
            <person name="Ng K.K.S."/>
            <person name="Kobayashi M.J."/>
            <person name="Fawcett J.A."/>
            <person name="Hatakeyama M."/>
            <person name="Paape T."/>
            <person name="Ng C.H."/>
            <person name="Ang C.C."/>
            <person name="Tnah L.H."/>
            <person name="Lee C.T."/>
            <person name="Nishiyama T."/>
            <person name="Sese J."/>
            <person name="O'Brien M.J."/>
            <person name="Copetti D."/>
            <person name="Mohd Noor M.I."/>
            <person name="Ong R.C."/>
            <person name="Putra M."/>
            <person name="Sireger I.Z."/>
            <person name="Indrioko S."/>
            <person name="Kosugi Y."/>
            <person name="Izuno A."/>
            <person name="Isagi Y."/>
            <person name="Lee S.L."/>
            <person name="Shimizu K.K."/>
        </authorList>
    </citation>
    <scope>NUCLEOTIDE SEQUENCE [LARGE SCALE GENOMIC DNA]</scope>
    <source>
        <strain evidence="3">214</strain>
    </source>
</reference>
<evidence type="ECO:0000313" key="3">
    <source>
        <dbReference type="EMBL" id="GKV19445.1"/>
    </source>
</evidence>
<dbReference type="GO" id="GO:0003824">
    <property type="term" value="F:catalytic activity"/>
    <property type="evidence" value="ECO:0007669"/>
    <property type="project" value="InterPro"/>
</dbReference>
<dbReference type="EMBL" id="BPVZ01000053">
    <property type="protein sequence ID" value="GKV19445.1"/>
    <property type="molecule type" value="Genomic_DNA"/>
</dbReference>
<dbReference type="InterPro" id="IPR036691">
    <property type="entry name" value="Endo/exonu/phosph_ase_sf"/>
</dbReference>
<accession>A0AAV5K4S2</accession>